<feature type="transmembrane region" description="Helical" evidence="2">
    <location>
        <begin position="546"/>
        <end position="565"/>
    </location>
</feature>
<organism evidence="3 4">
    <name type="scientific">Cryptosporangium aurantiacum</name>
    <dbReference type="NCBI Taxonomy" id="134849"/>
    <lineage>
        <taxon>Bacteria</taxon>
        <taxon>Bacillati</taxon>
        <taxon>Actinomycetota</taxon>
        <taxon>Actinomycetes</taxon>
        <taxon>Cryptosporangiales</taxon>
        <taxon>Cryptosporangiaceae</taxon>
        <taxon>Cryptosporangium</taxon>
    </lineage>
</organism>
<dbReference type="STRING" id="134849.SAMN05443668_106140"/>
<feature type="region of interest" description="Disordered" evidence="1">
    <location>
        <begin position="716"/>
        <end position="753"/>
    </location>
</feature>
<proteinExistence type="predicted"/>
<keyword evidence="4" id="KW-1185">Reference proteome</keyword>
<dbReference type="InterPro" id="IPR027417">
    <property type="entry name" value="P-loop_NTPase"/>
</dbReference>
<dbReference type="SUPFAM" id="SSF52540">
    <property type="entry name" value="P-loop containing nucleoside triphosphate hydrolases"/>
    <property type="match status" value="1"/>
</dbReference>
<reference evidence="3 4" key="1">
    <citation type="submission" date="2016-11" db="EMBL/GenBank/DDBJ databases">
        <authorList>
            <person name="Jaros S."/>
            <person name="Januszkiewicz K."/>
            <person name="Wedrychowicz H."/>
        </authorList>
    </citation>
    <scope>NUCLEOTIDE SEQUENCE [LARGE SCALE GENOMIC DNA]</scope>
    <source>
        <strain evidence="3 4">DSM 46144</strain>
    </source>
</reference>
<keyword evidence="2" id="KW-0472">Membrane</keyword>
<dbReference type="Gene3D" id="3.40.50.300">
    <property type="entry name" value="P-loop containing nucleotide triphosphate hydrolases"/>
    <property type="match status" value="1"/>
</dbReference>
<evidence type="ECO:0000256" key="1">
    <source>
        <dbReference type="SAM" id="MobiDB-lite"/>
    </source>
</evidence>
<feature type="transmembrane region" description="Helical" evidence="2">
    <location>
        <begin position="586"/>
        <end position="610"/>
    </location>
</feature>
<feature type="transmembrane region" description="Helical" evidence="2">
    <location>
        <begin position="38"/>
        <end position="56"/>
    </location>
</feature>
<feature type="transmembrane region" description="Helical" evidence="2">
    <location>
        <begin position="431"/>
        <end position="452"/>
    </location>
</feature>
<protein>
    <recommendedName>
        <fullName evidence="5">NACHT domain-containing protein</fullName>
    </recommendedName>
</protein>
<dbReference type="RefSeq" id="WP_073259429.1">
    <property type="nucleotide sequence ID" value="NZ_FRCS01000006.1"/>
</dbReference>
<name>A0A1M7R283_9ACTN</name>
<feature type="transmembrane region" description="Helical" evidence="2">
    <location>
        <begin position="12"/>
        <end position="32"/>
    </location>
</feature>
<keyword evidence="2" id="KW-1133">Transmembrane helix</keyword>
<feature type="transmembrane region" description="Helical" evidence="2">
    <location>
        <begin position="651"/>
        <end position="675"/>
    </location>
</feature>
<feature type="transmembrane region" description="Helical" evidence="2">
    <location>
        <begin position="464"/>
        <end position="484"/>
    </location>
</feature>
<feature type="compositionally biased region" description="Pro residues" evidence="1">
    <location>
        <begin position="721"/>
        <end position="731"/>
    </location>
</feature>
<evidence type="ECO:0000313" key="4">
    <source>
        <dbReference type="Proteomes" id="UP000184440"/>
    </source>
</evidence>
<evidence type="ECO:0008006" key="5">
    <source>
        <dbReference type="Google" id="ProtNLM"/>
    </source>
</evidence>
<evidence type="ECO:0000256" key="2">
    <source>
        <dbReference type="SAM" id="Phobius"/>
    </source>
</evidence>
<dbReference type="EMBL" id="FRCS01000006">
    <property type="protein sequence ID" value="SHN38797.1"/>
    <property type="molecule type" value="Genomic_DNA"/>
</dbReference>
<dbReference type="AlphaFoldDB" id="A0A1M7R283"/>
<evidence type="ECO:0000313" key="3">
    <source>
        <dbReference type="EMBL" id="SHN38797.1"/>
    </source>
</evidence>
<accession>A0A1M7R283</accession>
<dbReference type="OrthoDB" id="419058at2"/>
<feature type="transmembrane region" description="Helical" evidence="2">
    <location>
        <begin position="505"/>
        <end position="526"/>
    </location>
</feature>
<sequence>MTTVLSIRWSTSAIAYSITGLLVVAFGASALSHGPARVTIFFAVLAATVPIVNTIAQNRTRATTVDDPEALLAEEVHDEWASEAQARRVHEPFPIPVRWTVADPMLCDHPEAVYRAPAPPAAFREGVLTDLNAVLDGVPSHRLVILGGPGSGKSVAAIQLALTMLADRDQADPQGTRAGWTSDAVPVIVSVASWNPVTESLRDWLATHLALTYPVLAARTMTRSTLAHDLVADGRVLPVLDGFDELPEAQRIAALRRLNVGLPLVLTSRREAYAAAVESTRPLPGAAVVELCPLDADVLASYLPRTTGAHPDHRTKWQPVLDRMREADQTALRQTLSTPLMVGLARSLYSDTPADPTELLDSARFDSADSLRTHLLDAVVPTAYLEGADIGPRPCPARVAERYLSSLAALSVRLGSPDLAWWRLRDAYPRLLPVLAGIVGLTIAACWGGAYALRYVELGYRVSVATAIGVFFGLCYGVPFVLAIRYAGRSRPLRRFVGRTSPRQLLRALVLAVAAAALTRAGAGLVLTEWSAELVADPDDWGYPRAAAWGAAAMVGILVLAVAGWDEPVTTVVGTSPEGLFRADRVWAIARGVAVALLTPLALYGALIWLETSYWDVVLAPIREGEWSTGTTTVDSRFSNLLFDRGGPCTLAVGGIVTGLVSSHWGVFWLVRLWLWTAGHVPWQLMPFLEDAYRRGVLRRVGAAYQFRHLELRDRLAAPRAPRPGSTPGPPNHSADPPTAAALDVAAPPEGKP</sequence>
<gene>
    <name evidence="3" type="ORF">SAMN05443668_106140</name>
</gene>
<keyword evidence="2" id="KW-0812">Transmembrane</keyword>
<dbReference type="Proteomes" id="UP000184440">
    <property type="component" value="Unassembled WGS sequence"/>
</dbReference>